<evidence type="ECO:0000313" key="2">
    <source>
        <dbReference type="EMBL" id="KAB1201135.1"/>
    </source>
</evidence>
<evidence type="ECO:0000313" key="3">
    <source>
        <dbReference type="Proteomes" id="UP000516437"/>
    </source>
</evidence>
<gene>
    <name evidence="2" type="ORF">CJ030_MR0G004804</name>
</gene>
<dbReference type="GO" id="GO:0035861">
    <property type="term" value="C:site of double-strand break"/>
    <property type="evidence" value="ECO:0007669"/>
    <property type="project" value="TreeGrafter"/>
</dbReference>
<dbReference type="EMBL" id="RXIC02000094">
    <property type="protein sequence ID" value="KAB1201135.1"/>
    <property type="molecule type" value="Genomic_DNA"/>
</dbReference>
<sequence length="537" mass="60837">MASVKRWAVTYTKHMKQKRKVYQDGFLELETSTNKVLLYDDCEKLLECRILKKDEVVNSGETLTFNAYLIDVADPEGDHNSTSDSISQGRHEKNIEAHDLLHGKKLRNHSVSREFKKRELLKYQPPQTSPLTKIPNTTEWQVLYTTQVTQKAKKYHDGFLHLATCGSLGRQVMLFDTSRKLLDRRFLKTDEVIRSGESITFDAHLVEIGEHYGDQKPLMDLNVQGNNCNDLKESRILHGQKNFVDLSKPVGKAYSCLCAVVLLIKEWQVLYTTQLTQKAKKYHDGFLQLAICGSLGRQVLLYDERRKILDSRFLKKDEVIGSGESISFDIHLVEIGDANGNHKPLFDLNNQLNNENIIRKAEVKYGQKDLHGDKKAVVKEWDALYTSQMTQKAKKYHSGILKVSFRGSFRMQVTLLTEDKAILSSKFLSLSEDVQTGCLLELPKYLVEVGEPHVRHEVISCSNGSEFSKAIDLGNSPQPLLDEVDAVTQRHDGACPFGNSSSIASSSHGSTDNVRKTSMEHTCTKEINELPNFDLGF</sequence>
<evidence type="ECO:0000259" key="1">
    <source>
        <dbReference type="Pfam" id="PF10382"/>
    </source>
</evidence>
<feature type="domain" description="5'-3' DNA helicase ZGRF1-like N-terminal" evidence="1">
    <location>
        <begin position="4"/>
        <end position="78"/>
    </location>
</feature>
<dbReference type="AlphaFoldDB" id="A0A6A1UL60"/>
<feature type="domain" description="5'-3' DNA helicase ZGRF1-like N-terminal" evidence="1">
    <location>
        <begin position="264"/>
        <end position="341"/>
    </location>
</feature>
<name>A0A6A1UL60_9ROSI</name>
<dbReference type="GO" id="GO:0006302">
    <property type="term" value="P:double-strand break repair"/>
    <property type="evidence" value="ECO:0007669"/>
    <property type="project" value="TreeGrafter"/>
</dbReference>
<organism evidence="2 3">
    <name type="scientific">Morella rubra</name>
    <name type="common">Chinese bayberry</name>
    <dbReference type="NCBI Taxonomy" id="262757"/>
    <lineage>
        <taxon>Eukaryota</taxon>
        <taxon>Viridiplantae</taxon>
        <taxon>Streptophyta</taxon>
        <taxon>Embryophyta</taxon>
        <taxon>Tracheophyta</taxon>
        <taxon>Spermatophyta</taxon>
        <taxon>Magnoliopsida</taxon>
        <taxon>eudicotyledons</taxon>
        <taxon>Gunneridae</taxon>
        <taxon>Pentapetalae</taxon>
        <taxon>rosids</taxon>
        <taxon>fabids</taxon>
        <taxon>Fagales</taxon>
        <taxon>Myricaceae</taxon>
        <taxon>Morella</taxon>
    </lineage>
</organism>
<protein>
    <recommendedName>
        <fullName evidence="1">5'-3' DNA helicase ZGRF1-like N-terminal domain-containing protein</fullName>
    </recommendedName>
</protein>
<reference evidence="2 3" key="1">
    <citation type="journal article" date="2019" name="Plant Biotechnol. J.">
        <title>The red bayberry genome and genetic basis of sex determination.</title>
        <authorList>
            <person name="Jia H.M."/>
            <person name="Jia H.J."/>
            <person name="Cai Q.L."/>
            <person name="Wang Y."/>
            <person name="Zhao H.B."/>
            <person name="Yang W.F."/>
            <person name="Wang G.Y."/>
            <person name="Li Y.H."/>
            <person name="Zhan D.L."/>
            <person name="Shen Y.T."/>
            <person name="Niu Q.F."/>
            <person name="Chang L."/>
            <person name="Qiu J."/>
            <person name="Zhao L."/>
            <person name="Xie H.B."/>
            <person name="Fu W.Y."/>
            <person name="Jin J."/>
            <person name="Li X.W."/>
            <person name="Jiao Y."/>
            <person name="Zhou C.C."/>
            <person name="Tu T."/>
            <person name="Chai C.Y."/>
            <person name="Gao J.L."/>
            <person name="Fan L.J."/>
            <person name="van de Weg E."/>
            <person name="Wang J.Y."/>
            <person name="Gao Z.S."/>
        </authorList>
    </citation>
    <scope>NUCLEOTIDE SEQUENCE [LARGE SCALE GENOMIC DNA]</scope>
    <source>
        <tissue evidence="2">Leaves</tissue>
    </source>
</reference>
<comment type="caution">
    <text evidence="2">The sequence shown here is derived from an EMBL/GenBank/DDBJ whole genome shotgun (WGS) entry which is preliminary data.</text>
</comment>
<dbReference type="OrthoDB" id="6513042at2759"/>
<feature type="domain" description="5'-3' DNA helicase ZGRF1-like N-terminal" evidence="1">
    <location>
        <begin position="138"/>
        <end position="214"/>
    </location>
</feature>
<dbReference type="Pfam" id="PF10382">
    <property type="entry name" value="ZGRF1-like_N"/>
    <property type="match status" value="4"/>
</dbReference>
<accession>A0A6A1UL60</accession>
<feature type="domain" description="5'-3' DNA helicase ZGRF1-like N-terminal" evidence="1">
    <location>
        <begin position="378"/>
        <end position="452"/>
    </location>
</feature>
<dbReference type="InterPro" id="IPR018838">
    <property type="entry name" value="ZGRF1-like_N"/>
</dbReference>
<proteinExistence type="predicted"/>
<dbReference type="PANTHER" id="PTHR28535:SF1">
    <property type="entry name" value="PROTEIN ZGRF1"/>
    <property type="match status" value="1"/>
</dbReference>
<dbReference type="GO" id="GO:0005634">
    <property type="term" value="C:nucleus"/>
    <property type="evidence" value="ECO:0007669"/>
    <property type="project" value="TreeGrafter"/>
</dbReference>
<keyword evidence="3" id="KW-1185">Reference proteome</keyword>
<dbReference type="PANTHER" id="PTHR28535">
    <property type="entry name" value="ZINC FINGER GRF-TYPE CONTAINING 1"/>
    <property type="match status" value="1"/>
</dbReference>
<dbReference type="InterPro" id="IPR052800">
    <property type="entry name" value="DNA_Repair_Helicase_ZGRF1"/>
</dbReference>
<dbReference type="Proteomes" id="UP000516437">
    <property type="component" value="Unassembled WGS sequence"/>
</dbReference>